<keyword evidence="2 3" id="KW-0472">Membrane</keyword>
<dbReference type="InterPro" id="IPR008816">
    <property type="entry name" value="Gly_zipper_2TM_dom"/>
</dbReference>
<reference evidence="6" key="1">
    <citation type="journal article" date="2019" name="Int. J. Syst. Evol. Microbiol.">
        <title>The Global Catalogue of Microorganisms (GCM) 10K type strain sequencing project: providing services to taxonomists for standard genome sequencing and annotation.</title>
        <authorList>
            <consortium name="The Broad Institute Genomics Platform"/>
            <consortium name="The Broad Institute Genome Sequencing Center for Infectious Disease"/>
            <person name="Wu L."/>
            <person name="Ma J."/>
        </authorList>
    </citation>
    <scope>NUCLEOTIDE SEQUENCE [LARGE SCALE GENOMIC DNA]</scope>
    <source>
        <strain evidence="6">JCM 17066</strain>
    </source>
</reference>
<evidence type="ECO:0000313" key="6">
    <source>
        <dbReference type="Proteomes" id="UP001596045"/>
    </source>
</evidence>
<feature type="transmembrane region" description="Helical" evidence="3">
    <location>
        <begin position="12"/>
        <end position="36"/>
    </location>
</feature>
<protein>
    <submittedName>
        <fullName evidence="5">Glycine zipper 2TM domain-containing protein</fullName>
    </submittedName>
</protein>
<dbReference type="Proteomes" id="UP001596045">
    <property type="component" value="Unassembled WGS sequence"/>
</dbReference>
<gene>
    <name evidence="5" type="ORF">ACFPM8_19825</name>
</gene>
<dbReference type="PANTHER" id="PTHR35603:SF2">
    <property type="entry name" value="OUTER MEMBRANE LIPOPROTEIN"/>
    <property type="match status" value="1"/>
</dbReference>
<keyword evidence="6" id="KW-1185">Reference proteome</keyword>
<proteinExistence type="predicted"/>
<keyword evidence="3" id="KW-1133">Transmembrane helix</keyword>
<feature type="domain" description="Glycine zipper 2TM" evidence="4">
    <location>
        <begin position="159"/>
        <end position="198"/>
    </location>
</feature>
<accession>A0ABW0MDC4</accession>
<dbReference type="Pfam" id="PF05433">
    <property type="entry name" value="Rick_17kDa_Anti"/>
    <property type="match status" value="1"/>
</dbReference>
<comment type="subcellular location">
    <subcellularLocation>
        <location evidence="1">Membrane</location>
    </subcellularLocation>
</comment>
<keyword evidence="3" id="KW-0812">Transmembrane</keyword>
<evidence type="ECO:0000313" key="5">
    <source>
        <dbReference type="EMBL" id="MFC5476218.1"/>
    </source>
</evidence>
<sequence>MEAIQSAPRMHPLVAGAAVSLILVSLLGVAAITGLIPSSHGNVEAPQAAAATPAPQLAMSAPAAPVAPAAGAPVLVQTANGYQYMQPVAAPAVAGYQVEPTRTTPPQKTVVHHVYRHHQASYAQAEPAPAPQYQAQAPVEQSRPVAQAAPVAPQVSPLGIATGAVIGGLLGHQVGGGNGRTLATVAGVVGGGYLGNTVAKNYGY</sequence>
<dbReference type="RefSeq" id="WP_379000166.1">
    <property type="nucleotide sequence ID" value="NZ_JBHSMT010000029.1"/>
</dbReference>
<organism evidence="5 6">
    <name type="scientific">Paraherbaspirillum soli</name>
    <dbReference type="NCBI Taxonomy" id="631222"/>
    <lineage>
        <taxon>Bacteria</taxon>
        <taxon>Pseudomonadati</taxon>
        <taxon>Pseudomonadota</taxon>
        <taxon>Betaproteobacteria</taxon>
        <taxon>Burkholderiales</taxon>
        <taxon>Oxalobacteraceae</taxon>
        <taxon>Paraherbaspirillum</taxon>
    </lineage>
</organism>
<dbReference type="PANTHER" id="PTHR35603">
    <property type="match status" value="1"/>
</dbReference>
<dbReference type="EMBL" id="JBHSMT010000029">
    <property type="protein sequence ID" value="MFC5476218.1"/>
    <property type="molecule type" value="Genomic_DNA"/>
</dbReference>
<evidence type="ECO:0000256" key="3">
    <source>
        <dbReference type="SAM" id="Phobius"/>
    </source>
</evidence>
<evidence type="ECO:0000256" key="2">
    <source>
        <dbReference type="ARBA" id="ARBA00023136"/>
    </source>
</evidence>
<name>A0ABW0MDC4_9BURK</name>
<dbReference type="InterPro" id="IPR051407">
    <property type="entry name" value="Bact_OM_lipoprot/Surf_antigen"/>
</dbReference>
<evidence type="ECO:0000259" key="4">
    <source>
        <dbReference type="Pfam" id="PF05433"/>
    </source>
</evidence>
<comment type="caution">
    <text evidence="5">The sequence shown here is derived from an EMBL/GenBank/DDBJ whole genome shotgun (WGS) entry which is preliminary data.</text>
</comment>
<evidence type="ECO:0000256" key="1">
    <source>
        <dbReference type="ARBA" id="ARBA00004370"/>
    </source>
</evidence>